<dbReference type="SMART" id="SM00356">
    <property type="entry name" value="ZnF_C3H1"/>
    <property type="match status" value="4"/>
</dbReference>
<evidence type="ECO:0000256" key="2">
    <source>
        <dbReference type="ARBA" id="ARBA00022737"/>
    </source>
</evidence>
<keyword evidence="3 6" id="KW-0863">Zinc-finger</keyword>
<dbReference type="GeneID" id="114243719"/>
<dbReference type="Gene3D" id="4.10.1000.10">
    <property type="entry name" value="Zinc finger, CCCH-type"/>
    <property type="match status" value="2"/>
</dbReference>
<dbReference type="CTD" id="23144"/>
<gene>
    <name evidence="9 10" type="primary">LOC114243719</name>
</gene>
<dbReference type="Proteomes" id="UP000504629">
    <property type="component" value="Unplaced"/>
</dbReference>
<evidence type="ECO:0000313" key="9">
    <source>
        <dbReference type="RefSeq" id="XP_028031113.1"/>
    </source>
</evidence>
<dbReference type="PANTHER" id="PTHR46156:SF1">
    <property type="entry name" value="ZINC FINGER CCCH DOMAIN-CONTAINING PROTEIN 3"/>
    <property type="match status" value="1"/>
</dbReference>
<dbReference type="PROSITE" id="PS50103">
    <property type="entry name" value="ZF_C3H1"/>
    <property type="match status" value="4"/>
</dbReference>
<keyword evidence="1 6" id="KW-0479">Metal-binding</keyword>
<protein>
    <recommendedName>
        <fullName evidence="5">Zinc finger CCCH domain-containing protein 3</fullName>
    </recommendedName>
</protein>
<evidence type="ECO:0000313" key="10">
    <source>
        <dbReference type="RefSeq" id="XP_028031114.1"/>
    </source>
</evidence>
<dbReference type="RefSeq" id="XP_028031113.1">
    <property type="nucleotide sequence ID" value="XM_028175312.1"/>
</dbReference>
<evidence type="ECO:0000256" key="4">
    <source>
        <dbReference type="ARBA" id="ARBA00022833"/>
    </source>
</evidence>
<evidence type="ECO:0000256" key="3">
    <source>
        <dbReference type="ARBA" id="ARBA00022771"/>
    </source>
</evidence>
<proteinExistence type="predicted"/>
<dbReference type="InterPro" id="IPR036855">
    <property type="entry name" value="Znf_CCCH_sf"/>
</dbReference>
<dbReference type="InterPro" id="IPR000571">
    <property type="entry name" value="Znf_CCCH"/>
</dbReference>
<accession>A0A6J2JS85</accession>
<dbReference type="PANTHER" id="PTHR46156">
    <property type="entry name" value="CCCH ZINGC FINGER"/>
    <property type="match status" value="1"/>
</dbReference>
<feature type="domain" description="C3H1-type" evidence="7">
    <location>
        <begin position="247"/>
        <end position="268"/>
    </location>
</feature>
<feature type="zinc finger region" description="C3H1-type" evidence="6">
    <location>
        <begin position="213"/>
        <end position="243"/>
    </location>
</feature>
<feature type="domain" description="C3H1-type" evidence="7">
    <location>
        <begin position="213"/>
        <end position="243"/>
    </location>
</feature>
<dbReference type="GO" id="GO:0008270">
    <property type="term" value="F:zinc ion binding"/>
    <property type="evidence" value="ECO:0007669"/>
    <property type="project" value="UniProtKB-KW"/>
</dbReference>
<dbReference type="KEGG" id="bman:114243719"/>
<feature type="zinc finger region" description="C3H1-type" evidence="6">
    <location>
        <begin position="296"/>
        <end position="323"/>
    </location>
</feature>
<reference evidence="9 10" key="1">
    <citation type="submission" date="2025-04" db="UniProtKB">
        <authorList>
            <consortium name="RefSeq"/>
        </authorList>
    </citation>
    <scope>IDENTIFICATION</scope>
    <source>
        <tissue evidence="9 10">Silk gland</tissue>
    </source>
</reference>
<dbReference type="RefSeq" id="XP_028031114.1">
    <property type="nucleotide sequence ID" value="XM_028175313.1"/>
</dbReference>
<keyword evidence="2" id="KW-0677">Repeat</keyword>
<evidence type="ECO:0000256" key="6">
    <source>
        <dbReference type="PROSITE-ProRule" id="PRU00723"/>
    </source>
</evidence>
<sequence>MSASKDNSIKKVYINPNFTATSIVNKNMLLNKNFMYVNRQFSNLRENETKNKIFVNPNFMRSAPRLECNPISIGNSDVKKIYEYNIDENISLKKTADRQATVTDNKVVTSRYSLIRNKNKNIKENLNSKTNTFKLNKYKSVPFTDIRRRTMDIQNSYVVSSLPKLCNIHLNKIGSDNLNLSKTKYNEINKNIGSVSKKLCNRRKIFIESSKLRKNNIPCPLFKKFGKCIRQIKGNCKFLHDKKHVAICRKFLKGICHEDTCLLSHDITSEKMPTCYFYLKGMCTKENCPYLHVKLNKNSKLCSDFLKGYCERGTKCEYRHVNITNQTKKRLMRTKQITLLKVKNQHTEKPNKNESVEESQNERNMDCRYYRDIKPNFEDTKADCGVIKPIRCKLGNLPSFIQFE</sequence>
<feature type="zinc finger region" description="C3H1-type" evidence="6">
    <location>
        <begin position="269"/>
        <end position="295"/>
    </location>
</feature>
<dbReference type="FunFam" id="4.10.1000.10:FF:000008">
    <property type="entry name" value="zinc finger CCCH domain-containing protein 3"/>
    <property type="match status" value="1"/>
</dbReference>
<feature type="domain" description="C3H1-type" evidence="7">
    <location>
        <begin position="296"/>
        <end position="323"/>
    </location>
</feature>
<dbReference type="SUPFAM" id="SSF90229">
    <property type="entry name" value="CCCH zinc finger"/>
    <property type="match status" value="1"/>
</dbReference>
<feature type="zinc finger region" description="C3H1-type" evidence="6">
    <location>
        <begin position="247"/>
        <end position="268"/>
    </location>
</feature>
<keyword evidence="8" id="KW-1185">Reference proteome</keyword>
<evidence type="ECO:0000256" key="5">
    <source>
        <dbReference type="ARBA" id="ARBA00071600"/>
    </source>
</evidence>
<evidence type="ECO:0000259" key="7">
    <source>
        <dbReference type="PROSITE" id="PS50103"/>
    </source>
</evidence>
<keyword evidence="4 6" id="KW-0862">Zinc</keyword>
<dbReference type="AlphaFoldDB" id="A0A6J2JS85"/>
<feature type="domain" description="C3H1-type" evidence="7">
    <location>
        <begin position="269"/>
        <end position="295"/>
    </location>
</feature>
<evidence type="ECO:0000256" key="1">
    <source>
        <dbReference type="ARBA" id="ARBA00022723"/>
    </source>
</evidence>
<evidence type="ECO:0000313" key="8">
    <source>
        <dbReference type="Proteomes" id="UP000504629"/>
    </source>
</evidence>
<dbReference type="OrthoDB" id="3247158at2759"/>
<name>A0A6J2JS85_BOMMA</name>
<organism evidence="8 10">
    <name type="scientific">Bombyx mandarina</name>
    <name type="common">Wild silk moth</name>
    <name type="synonym">Wild silkworm</name>
    <dbReference type="NCBI Taxonomy" id="7092"/>
    <lineage>
        <taxon>Eukaryota</taxon>
        <taxon>Metazoa</taxon>
        <taxon>Ecdysozoa</taxon>
        <taxon>Arthropoda</taxon>
        <taxon>Hexapoda</taxon>
        <taxon>Insecta</taxon>
        <taxon>Pterygota</taxon>
        <taxon>Neoptera</taxon>
        <taxon>Endopterygota</taxon>
        <taxon>Lepidoptera</taxon>
        <taxon>Glossata</taxon>
        <taxon>Ditrysia</taxon>
        <taxon>Bombycoidea</taxon>
        <taxon>Bombycidae</taxon>
        <taxon>Bombycinae</taxon>
        <taxon>Bombyx</taxon>
    </lineage>
</organism>
<dbReference type="GO" id="GO:0005634">
    <property type="term" value="C:nucleus"/>
    <property type="evidence" value="ECO:0007669"/>
    <property type="project" value="TreeGrafter"/>
</dbReference>